<dbReference type="InterPro" id="IPR011006">
    <property type="entry name" value="CheY-like_superfamily"/>
</dbReference>
<feature type="modified residue" description="4-aspartylphosphate" evidence="6">
    <location>
        <position position="57"/>
    </location>
</feature>
<evidence type="ECO:0000259" key="8">
    <source>
        <dbReference type="PROSITE" id="PS50110"/>
    </source>
</evidence>
<dbReference type="CDD" id="cd00383">
    <property type="entry name" value="trans_reg_C"/>
    <property type="match status" value="1"/>
</dbReference>
<dbReference type="SMART" id="SM00448">
    <property type="entry name" value="REC"/>
    <property type="match status" value="1"/>
</dbReference>
<dbReference type="PROSITE" id="PS50110">
    <property type="entry name" value="RESPONSE_REGULATORY"/>
    <property type="match status" value="1"/>
</dbReference>
<keyword evidence="4 7" id="KW-0238">DNA-binding</keyword>
<dbReference type="AlphaFoldDB" id="A8F0H8"/>
<gene>
    <name evidence="10" type="primary">czcR</name>
    <name evidence="10" type="ordered locus">RMA_0109</name>
</gene>
<feature type="domain" description="OmpR/PhoB-type" evidence="9">
    <location>
        <begin position="130"/>
        <end position="229"/>
    </location>
</feature>
<sequence length="243" mass="27384">MLWRKIMRVLLIEGEPEMANLIELTLASEGIVCDKASVGVEGLRLGKVGGYDLVILDLMLPDINGFEILLRLRAAKIKTPILILSSLTDTDQKITGFSSGADDYLTKPFVREELIARIKAIVRRSKGHAASVFRFDKVSINLDTRSVEVDGKKVHLTNKEYAILELLILRRGTILTKEMFLNHLYSSVDEPEMKIIDVFICKLRKKLSDAAGGRDYIDTVWGRGYMLKEYDELQQKEILAQGA</sequence>
<keyword evidence="3" id="KW-0805">Transcription regulation</keyword>
<dbReference type="PANTHER" id="PTHR48111">
    <property type="entry name" value="REGULATOR OF RPOS"/>
    <property type="match status" value="1"/>
</dbReference>
<reference evidence="10 11" key="1">
    <citation type="journal article" date="2007" name="Genome Res.">
        <title>Lateral gene transfer between obligate intracellular bacteria: evidence from the Rickettsia massiliae genome.</title>
        <authorList>
            <person name="Blanc G."/>
            <person name="Ogata H."/>
            <person name="Robert C."/>
            <person name="Audic S."/>
            <person name="Claverie J.-M."/>
            <person name="Raoult D."/>
        </authorList>
    </citation>
    <scope>NUCLEOTIDE SEQUENCE [LARGE SCALE GENOMIC DNA]</scope>
    <source>
        <strain evidence="11">Mtu5</strain>
    </source>
</reference>
<evidence type="ECO:0000256" key="1">
    <source>
        <dbReference type="ARBA" id="ARBA00022553"/>
    </source>
</evidence>
<dbReference type="GO" id="GO:0000156">
    <property type="term" value="F:phosphorelay response regulator activity"/>
    <property type="evidence" value="ECO:0007669"/>
    <property type="project" value="TreeGrafter"/>
</dbReference>
<dbReference type="GO" id="GO:0032993">
    <property type="term" value="C:protein-DNA complex"/>
    <property type="evidence" value="ECO:0007669"/>
    <property type="project" value="TreeGrafter"/>
</dbReference>
<keyword evidence="1 6" id="KW-0597">Phosphoprotein</keyword>
<protein>
    <submittedName>
        <fullName evidence="10">Transcriptional activator protein CzcR</fullName>
    </submittedName>
</protein>
<evidence type="ECO:0000313" key="11">
    <source>
        <dbReference type="Proteomes" id="UP000001311"/>
    </source>
</evidence>
<evidence type="ECO:0000259" key="9">
    <source>
        <dbReference type="PROSITE" id="PS51755"/>
    </source>
</evidence>
<keyword evidence="11" id="KW-1185">Reference proteome</keyword>
<dbReference type="InterPro" id="IPR036388">
    <property type="entry name" value="WH-like_DNA-bd_sf"/>
</dbReference>
<dbReference type="SUPFAM" id="SSF52172">
    <property type="entry name" value="CheY-like"/>
    <property type="match status" value="1"/>
</dbReference>
<dbReference type="Pfam" id="PF00072">
    <property type="entry name" value="Response_reg"/>
    <property type="match status" value="1"/>
</dbReference>
<dbReference type="NCBIfam" id="NF045991">
    <property type="entry name" value="RespRegCtrARhodob"/>
    <property type="match status" value="1"/>
</dbReference>
<dbReference type="Proteomes" id="UP000001311">
    <property type="component" value="Chromosome"/>
</dbReference>
<organism evidence="10 11">
    <name type="scientific">Rickettsia massiliae (strain Mtu5)</name>
    <dbReference type="NCBI Taxonomy" id="416276"/>
    <lineage>
        <taxon>Bacteria</taxon>
        <taxon>Pseudomonadati</taxon>
        <taxon>Pseudomonadota</taxon>
        <taxon>Alphaproteobacteria</taxon>
        <taxon>Rickettsiales</taxon>
        <taxon>Rickettsiaceae</taxon>
        <taxon>Rickettsieae</taxon>
        <taxon>Rickettsia</taxon>
        <taxon>spotted fever group</taxon>
    </lineage>
</organism>
<dbReference type="PROSITE" id="PS51755">
    <property type="entry name" value="OMPR_PHOB"/>
    <property type="match status" value="1"/>
</dbReference>
<dbReference type="KEGG" id="rms:RMA_0109"/>
<feature type="DNA-binding region" description="OmpR/PhoB-type" evidence="7">
    <location>
        <begin position="130"/>
        <end position="229"/>
    </location>
</feature>
<dbReference type="InterPro" id="IPR039420">
    <property type="entry name" value="WalR-like"/>
</dbReference>
<feature type="domain" description="Response regulatory" evidence="8">
    <location>
        <begin position="8"/>
        <end position="122"/>
    </location>
</feature>
<dbReference type="GO" id="GO:0006355">
    <property type="term" value="P:regulation of DNA-templated transcription"/>
    <property type="evidence" value="ECO:0007669"/>
    <property type="project" value="InterPro"/>
</dbReference>
<dbReference type="FunFam" id="1.10.10.10:FF:000052">
    <property type="entry name" value="Cell cycle response regulator"/>
    <property type="match status" value="1"/>
</dbReference>
<dbReference type="InterPro" id="IPR001789">
    <property type="entry name" value="Sig_transdc_resp-reg_receiver"/>
</dbReference>
<dbReference type="Gene3D" id="1.10.10.10">
    <property type="entry name" value="Winged helix-like DNA-binding domain superfamily/Winged helix DNA-binding domain"/>
    <property type="match status" value="1"/>
</dbReference>
<accession>A8F0H8</accession>
<evidence type="ECO:0000313" key="10">
    <source>
        <dbReference type="EMBL" id="ABV84414.1"/>
    </source>
</evidence>
<evidence type="ECO:0000256" key="2">
    <source>
        <dbReference type="ARBA" id="ARBA00023012"/>
    </source>
</evidence>
<dbReference type="PANTHER" id="PTHR48111:SF22">
    <property type="entry name" value="REGULATOR OF RPOS"/>
    <property type="match status" value="1"/>
</dbReference>
<evidence type="ECO:0000256" key="4">
    <source>
        <dbReference type="ARBA" id="ARBA00023125"/>
    </source>
</evidence>
<dbReference type="SMART" id="SM00862">
    <property type="entry name" value="Trans_reg_C"/>
    <property type="match status" value="1"/>
</dbReference>
<dbReference type="EMBL" id="CP000683">
    <property type="protein sequence ID" value="ABV84414.1"/>
    <property type="molecule type" value="Genomic_DNA"/>
</dbReference>
<evidence type="ECO:0000256" key="7">
    <source>
        <dbReference type="PROSITE-ProRule" id="PRU01091"/>
    </source>
</evidence>
<dbReference type="Pfam" id="PF00486">
    <property type="entry name" value="Trans_reg_C"/>
    <property type="match status" value="1"/>
</dbReference>
<dbReference type="Gene3D" id="3.40.50.2300">
    <property type="match status" value="1"/>
</dbReference>
<dbReference type="Gene3D" id="6.10.250.690">
    <property type="match status" value="1"/>
</dbReference>
<keyword evidence="5" id="KW-0804">Transcription</keyword>
<dbReference type="GO" id="GO:0000976">
    <property type="term" value="F:transcription cis-regulatory region binding"/>
    <property type="evidence" value="ECO:0007669"/>
    <property type="project" value="TreeGrafter"/>
</dbReference>
<evidence type="ECO:0000256" key="5">
    <source>
        <dbReference type="ARBA" id="ARBA00023163"/>
    </source>
</evidence>
<keyword evidence="2" id="KW-0902">Two-component regulatory system</keyword>
<name>A8F0H8_RICM5</name>
<dbReference type="HOGENOM" id="CLU_000445_30_1_5"/>
<dbReference type="InterPro" id="IPR001867">
    <property type="entry name" value="OmpR/PhoB-type_DNA-bd"/>
</dbReference>
<proteinExistence type="predicted"/>
<evidence type="ECO:0000256" key="6">
    <source>
        <dbReference type="PROSITE-ProRule" id="PRU00169"/>
    </source>
</evidence>
<evidence type="ECO:0000256" key="3">
    <source>
        <dbReference type="ARBA" id="ARBA00023015"/>
    </source>
</evidence>